<organism evidence="2 3">
    <name type="scientific">Amphibalanus amphitrite</name>
    <name type="common">Striped barnacle</name>
    <name type="synonym">Balanus amphitrite</name>
    <dbReference type="NCBI Taxonomy" id="1232801"/>
    <lineage>
        <taxon>Eukaryota</taxon>
        <taxon>Metazoa</taxon>
        <taxon>Ecdysozoa</taxon>
        <taxon>Arthropoda</taxon>
        <taxon>Crustacea</taxon>
        <taxon>Multicrustacea</taxon>
        <taxon>Cirripedia</taxon>
        <taxon>Thoracica</taxon>
        <taxon>Thoracicalcarea</taxon>
        <taxon>Balanomorpha</taxon>
        <taxon>Balanoidea</taxon>
        <taxon>Balanidae</taxon>
        <taxon>Amphibalaninae</taxon>
        <taxon>Amphibalanus</taxon>
    </lineage>
</organism>
<evidence type="ECO:0000313" key="3">
    <source>
        <dbReference type="Proteomes" id="UP000440578"/>
    </source>
</evidence>
<protein>
    <submittedName>
        <fullName evidence="2">Protein Star</fullName>
    </submittedName>
</protein>
<dbReference type="AlphaFoldDB" id="A0A6A4WAQ6"/>
<dbReference type="Proteomes" id="UP000440578">
    <property type="component" value="Unassembled WGS sequence"/>
</dbReference>
<dbReference type="PANTHER" id="PTHR34009:SF2">
    <property type="entry name" value="PROTEIN STAR"/>
    <property type="match status" value="1"/>
</dbReference>
<dbReference type="InterPro" id="IPR006342">
    <property type="entry name" value="FkbM_mtfrase"/>
</dbReference>
<dbReference type="GO" id="GO:0016197">
    <property type="term" value="P:endosomal transport"/>
    <property type="evidence" value="ECO:0007669"/>
    <property type="project" value="TreeGrafter"/>
</dbReference>
<dbReference type="GO" id="GO:0031902">
    <property type="term" value="C:late endosome membrane"/>
    <property type="evidence" value="ECO:0007669"/>
    <property type="project" value="TreeGrafter"/>
</dbReference>
<dbReference type="SUPFAM" id="SSF53335">
    <property type="entry name" value="S-adenosyl-L-methionine-dependent methyltransferases"/>
    <property type="match status" value="1"/>
</dbReference>
<dbReference type="Gene3D" id="3.40.50.150">
    <property type="entry name" value="Vaccinia Virus protein VP39"/>
    <property type="match status" value="1"/>
</dbReference>
<dbReference type="GO" id="GO:0005789">
    <property type="term" value="C:endoplasmic reticulum membrane"/>
    <property type="evidence" value="ECO:0007669"/>
    <property type="project" value="TreeGrafter"/>
</dbReference>
<evidence type="ECO:0000259" key="1">
    <source>
        <dbReference type="Pfam" id="PF05050"/>
    </source>
</evidence>
<dbReference type="OrthoDB" id="6357215at2759"/>
<evidence type="ECO:0000313" key="2">
    <source>
        <dbReference type="EMBL" id="KAF0303665.1"/>
    </source>
</evidence>
<sequence length="289" mass="32940">MAVSMDIRRLHIGADVPANGPALVDWLRSRLWPPSSLPYNLSKPDDECWGQAEQIRVVQALTRNKTGGFFIESGALDGERLSNTLVLERRFGWTGLLVEPAESNFQRLVSKRRRAWALQACLSHTAGPFTTVFHMASRGESGTVEDGLTADRLRSQEQNVVNTARPPRQHRATCVPIAAVLRALNRTSVDFFSLDIEGPEMGVLAHIPWNELDIKILLVENLLLFSYNPQMDQMRDLMESQGYIAMRLAIDWVFVKRNSEYSKNAEEIIRQTRREILRKTENIYFPFND</sequence>
<dbReference type="InterPro" id="IPR029063">
    <property type="entry name" value="SAM-dependent_MTases_sf"/>
</dbReference>
<keyword evidence="3" id="KW-1185">Reference proteome</keyword>
<dbReference type="GO" id="GO:0006888">
    <property type="term" value="P:endoplasmic reticulum to Golgi vesicle-mediated transport"/>
    <property type="evidence" value="ECO:0007669"/>
    <property type="project" value="TreeGrafter"/>
</dbReference>
<reference evidence="2 3" key="1">
    <citation type="submission" date="2019-07" db="EMBL/GenBank/DDBJ databases">
        <title>Draft genome assembly of a fouling barnacle, Amphibalanus amphitrite (Darwin, 1854): The first reference genome for Thecostraca.</title>
        <authorList>
            <person name="Kim W."/>
        </authorList>
    </citation>
    <scope>NUCLEOTIDE SEQUENCE [LARGE SCALE GENOMIC DNA]</scope>
    <source>
        <strain evidence="2">SNU_AA5</strain>
        <tissue evidence="2">Soma without cirri and trophi</tissue>
    </source>
</reference>
<dbReference type="PANTHER" id="PTHR34009">
    <property type="entry name" value="PROTEIN STAR"/>
    <property type="match status" value="1"/>
</dbReference>
<dbReference type="GO" id="GO:0005794">
    <property type="term" value="C:Golgi apparatus"/>
    <property type="evidence" value="ECO:0007669"/>
    <property type="project" value="TreeGrafter"/>
</dbReference>
<proteinExistence type="predicted"/>
<gene>
    <name evidence="2" type="primary">S_4</name>
    <name evidence="2" type="ORF">FJT64_024386</name>
</gene>
<dbReference type="GO" id="GO:0005886">
    <property type="term" value="C:plasma membrane"/>
    <property type="evidence" value="ECO:0007669"/>
    <property type="project" value="TreeGrafter"/>
</dbReference>
<comment type="caution">
    <text evidence="2">The sequence shown here is derived from an EMBL/GenBank/DDBJ whole genome shotgun (WGS) entry which is preliminary data.</text>
</comment>
<accession>A0A6A4WAQ6</accession>
<dbReference type="InterPro" id="IPR053202">
    <property type="entry name" value="EGF_Rcpt_Signaling_Reg"/>
</dbReference>
<dbReference type="Pfam" id="PF05050">
    <property type="entry name" value="Methyltransf_21"/>
    <property type="match status" value="1"/>
</dbReference>
<name>A0A6A4WAQ6_AMPAM</name>
<dbReference type="EMBL" id="VIIS01000923">
    <property type="protein sequence ID" value="KAF0303665.1"/>
    <property type="molecule type" value="Genomic_DNA"/>
</dbReference>
<feature type="domain" description="Methyltransferase FkbM" evidence="1">
    <location>
        <begin position="74"/>
        <end position="244"/>
    </location>
</feature>